<evidence type="ECO:0000313" key="4">
    <source>
        <dbReference type="Proteomes" id="UP000231586"/>
    </source>
</evidence>
<comment type="caution">
    <text evidence="3">The sequence shown here is derived from an EMBL/GenBank/DDBJ whole genome shotgun (WGS) entry which is preliminary data.</text>
</comment>
<accession>A0A2M8WSC7</accession>
<keyword evidence="4" id="KW-1185">Reference proteome</keyword>
<feature type="region of interest" description="Disordered" evidence="1">
    <location>
        <begin position="111"/>
        <end position="139"/>
    </location>
</feature>
<organism evidence="3 4">
    <name type="scientific">Luteimicrobium subarcticum</name>
    <dbReference type="NCBI Taxonomy" id="620910"/>
    <lineage>
        <taxon>Bacteria</taxon>
        <taxon>Bacillati</taxon>
        <taxon>Actinomycetota</taxon>
        <taxon>Actinomycetes</taxon>
        <taxon>Micrococcales</taxon>
        <taxon>Luteimicrobium</taxon>
    </lineage>
</organism>
<sequence>MSDWDDGSPAKDQRPSVGRLLEQVTENISRVVRTEIALIKAELTAKITAAAIGIGLFVVAALLAFFVLVYLIFAGYLGLAHAFPDWLAALLTAVGLLVIIAVLALVGKKSLDRSTPPISPETKERLKKDVSAIKEGATS</sequence>
<dbReference type="OrthoDB" id="5148485at2"/>
<gene>
    <name evidence="3" type="ORF">CLV34_1323</name>
</gene>
<dbReference type="RefSeq" id="WP_157803736.1">
    <property type="nucleotide sequence ID" value="NZ_PGTZ01000007.1"/>
</dbReference>
<proteinExistence type="predicted"/>
<dbReference type="EMBL" id="PGTZ01000007">
    <property type="protein sequence ID" value="PJI93847.1"/>
    <property type="molecule type" value="Genomic_DNA"/>
</dbReference>
<keyword evidence="2" id="KW-0472">Membrane</keyword>
<name>A0A2M8WSC7_9MICO</name>
<evidence type="ECO:0000256" key="2">
    <source>
        <dbReference type="SAM" id="Phobius"/>
    </source>
</evidence>
<keyword evidence="2" id="KW-0812">Transmembrane</keyword>
<dbReference type="Proteomes" id="UP000231586">
    <property type="component" value="Unassembled WGS sequence"/>
</dbReference>
<reference evidence="3 4" key="1">
    <citation type="submission" date="2017-11" db="EMBL/GenBank/DDBJ databases">
        <title>Genomic Encyclopedia of Archaeal and Bacterial Type Strains, Phase II (KMG-II): From Individual Species to Whole Genera.</title>
        <authorList>
            <person name="Goeker M."/>
        </authorList>
    </citation>
    <scope>NUCLEOTIDE SEQUENCE [LARGE SCALE GENOMIC DNA]</scope>
    <source>
        <strain evidence="3 4">DSM 22413</strain>
    </source>
</reference>
<evidence type="ECO:0000313" key="3">
    <source>
        <dbReference type="EMBL" id="PJI93847.1"/>
    </source>
</evidence>
<evidence type="ECO:0000256" key="1">
    <source>
        <dbReference type="SAM" id="MobiDB-lite"/>
    </source>
</evidence>
<dbReference type="Pfam" id="PF07332">
    <property type="entry name" value="Phage_holin_3_6"/>
    <property type="match status" value="1"/>
</dbReference>
<dbReference type="InterPro" id="IPR009937">
    <property type="entry name" value="Phage_holin_3_6"/>
</dbReference>
<feature type="compositionally biased region" description="Basic and acidic residues" evidence="1">
    <location>
        <begin position="121"/>
        <end position="132"/>
    </location>
</feature>
<feature type="transmembrane region" description="Helical" evidence="2">
    <location>
        <begin position="49"/>
        <end position="74"/>
    </location>
</feature>
<dbReference type="AlphaFoldDB" id="A0A2M8WSC7"/>
<keyword evidence="2" id="KW-1133">Transmembrane helix</keyword>
<feature type="transmembrane region" description="Helical" evidence="2">
    <location>
        <begin position="86"/>
        <end position="106"/>
    </location>
</feature>
<protein>
    <submittedName>
        <fullName evidence="3">Putative superfamily III holin-X</fullName>
    </submittedName>
</protein>